<name>A0A0D2ML02_9CHLO</name>
<dbReference type="EMBL" id="KK100823">
    <property type="protein sequence ID" value="KIZ03580.1"/>
    <property type="molecule type" value="Genomic_DNA"/>
</dbReference>
<organism evidence="1 2">
    <name type="scientific">Monoraphidium neglectum</name>
    <dbReference type="NCBI Taxonomy" id="145388"/>
    <lineage>
        <taxon>Eukaryota</taxon>
        <taxon>Viridiplantae</taxon>
        <taxon>Chlorophyta</taxon>
        <taxon>core chlorophytes</taxon>
        <taxon>Chlorophyceae</taxon>
        <taxon>CS clade</taxon>
        <taxon>Sphaeropleales</taxon>
        <taxon>Selenastraceae</taxon>
        <taxon>Monoraphidium</taxon>
    </lineage>
</organism>
<accession>A0A0D2ML02</accession>
<dbReference type="AlphaFoldDB" id="A0A0D2ML02"/>
<dbReference type="PANTHER" id="PTHR42850">
    <property type="entry name" value="METALLOPHOSPHOESTERASE"/>
    <property type="match status" value="1"/>
</dbReference>
<evidence type="ECO:0000313" key="2">
    <source>
        <dbReference type="Proteomes" id="UP000054498"/>
    </source>
</evidence>
<dbReference type="Proteomes" id="UP000054498">
    <property type="component" value="Unassembled WGS sequence"/>
</dbReference>
<reference evidence="1 2" key="1">
    <citation type="journal article" date="2013" name="BMC Genomics">
        <title>Reconstruction of the lipid metabolism for the microalga Monoraphidium neglectum from its genome sequence reveals characteristics suitable for biofuel production.</title>
        <authorList>
            <person name="Bogen C."/>
            <person name="Al-Dilaimi A."/>
            <person name="Albersmeier A."/>
            <person name="Wichmann J."/>
            <person name="Grundmann M."/>
            <person name="Rupp O."/>
            <person name="Lauersen K.J."/>
            <person name="Blifernez-Klassen O."/>
            <person name="Kalinowski J."/>
            <person name="Goesmann A."/>
            <person name="Mussgnug J.H."/>
            <person name="Kruse O."/>
        </authorList>
    </citation>
    <scope>NUCLEOTIDE SEQUENCE [LARGE SCALE GENOMIC DNA]</scope>
    <source>
        <strain evidence="1 2">SAG 48.87</strain>
    </source>
</reference>
<dbReference type="GO" id="GO:0006798">
    <property type="term" value="P:polyphosphate catabolic process"/>
    <property type="evidence" value="ECO:0007669"/>
    <property type="project" value="TreeGrafter"/>
</dbReference>
<dbReference type="RefSeq" id="XP_013902599.1">
    <property type="nucleotide sequence ID" value="XM_014047145.1"/>
</dbReference>
<keyword evidence="2" id="KW-1185">Reference proteome</keyword>
<dbReference type="PANTHER" id="PTHR42850:SF4">
    <property type="entry name" value="ZINC-DEPENDENT ENDOPOLYPHOSPHATASE"/>
    <property type="match status" value="1"/>
</dbReference>
<dbReference type="SUPFAM" id="SSF56300">
    <property type="entry name" value="Metallo-dependent phosphatases"/>
    <property type="match status" value="1"/>
</dbReference>
<dbReference type="InterPro" id="IPR050126">
    <property type="entry name" value="Ap4A_hydrolase"/>
</dbReference>
<dbReference type="GO" id="GO:0000298">
    <property type="term" value="F:endopolyphosphatase activity"/>
    <property type="evidence" value="ECO:0007669"/>
    <property type="project" value="TreeGrafter"/>
</dbReference>
<dbReference type="OrthoDB" id="10267127at2759"/>
<gene>
    <name evidence="1" type="ORF">MNEG_4375</name>
</gene>
<protein>
    <recommendedName>
        <fullName evidence="3">Calcineurin-like phosphoesterase domain-containing protein</fullName>
    </recommendedName>
</protein>
<evidence type="ECO:0008006" key="3">
    <source>
        <dbReference type="Google" id="ProtNLM"/>
    </source>
</evidence>
<proteinExistence type="predicted"/>
<sequence length="261" mass="28165">MPDLYGASADRSNPLPPTLHRRLVTGQQGQLRADGRCIFIGDVHGCVCELRALLAEVVQLLRELGAFCVRGNNDDEALAAHAAWRRGEAVADKFDFVGDLQDEDTAFLARLPFSISLPEYSVVVVHAGLVPATPLWRQPLQAITTMRVLLRDAGGGWLPWEGKKTPTPLGARPWAQCWPGPPHVIFGHDSKRSLQRESCATGLDTACASGGALTAAVLPPLDVLRQSEAFRRKVDAREPVTLDDLGGVLVSVPSAQPYSPP</sequence>
<dbReference type="STRING" id="145388.A0A0D2ML02"/>
<dbReference type="GO" id="GO:0016791">
    <property type="term" value="F:phosphatase activity"/>
    <property type="evidence" value="ECO:0007669"/>
    <property type="project" value="TreeGrafter"/>
</dbReference>
<dbReference type="KEGG" id="mng:MNEG_4375"/>
<dbReference type="GeneID" id="25737253"/>
<dbReference type="GO" id="GO:0005737">
    <property type="term" value="C:cytoplasm"/>
    <property type="evidence" value="ECO:0007669"/>
    <property type="project" value="TreeGrafter"/>
</dbReference>
<dbReference type="Gene3D" id="3.60.21.10">
    <property type="match status" value="1"/>
</dbReference>
<dbReference type="InterPro" id="IPR029052">
    <property type="entry name" value="Metallo-depent_PP-like"/>
</dbReference>
<evidence type="ECO:0000313" key="1">
    <source>
        <dbReference type="EMBL" id="KIZ03580.1"/>
    </source>
</evidence>